<sequence length="127" mass="14675">MLLVIYPTSAKPIDESNYAFLLDLAKEYMMSEKCENYLISRLSTPDYYYTTCACGNRRPGRQYVNKGNCLELLVIAQNYGLNRLECECVERAKDIQFSELKKDNNFDKISAANYRQIVEGMLQGQPF</sequence>
<evidence type="ECO:0000313" key="2">
    <source>
        <dbReference type="Proteomes" id="UP001159405"/>
    </source>
</evidence>
<protein>
    <submittedName>
        <fullName evidence="1">Uncharacterized protein</fullName>
    </submittedName>
</protein>
<dbReference type="Proteomes" id="UP001159405">
    <property type="component" value="Unassembled WGS sequence"/>
</dbReference>
<name>A0ABN8RE24_9CNID</name>
<gene>
    <name evidence="1" type="ORF">PLOB_00018528</name>
</gene>
<reference evidence="1 2" key="1">
    <citation type="submission" date="2022-05" db="EMBL/GenBank/DDBJ databases">
        <authorList>
            <consortium name="Genoscope - CEA"/>
            <person name="William W."/>
        </authorList>
    </citation>
    <scope>NUCLEOTIDE SEQUENCE [LARGE SCALE GENOMIC DNA]</scope>
</reference>
<dbReference type="EMBL" id="CALNXK010000218">
    <property type="protein sequence ID" value="CAH3176894.1"/>
    <property type="molecule type" value="Genomic_DNA"/>
</dbReference>
<organism evidence="1 2">
    <name type="scientific">Porites lobata</name>
    <dbReference type="NCBI Taxonomy" id="104759"/>
    <lineage>
        <taxon>Eukaryota</taxon>
        <taxon>Metazoa</taxon>
        <taxon>Cnidaria</taxon>
        <taxon>Anthozoa</taxon>
        <taxon>Hexacorallia</taxon>
        <taxon>Scleractinia</taxon>
        <taxon>Fungiina</taxon>
        <taxon>Poritidae</taxon>
        <taxon>Porites</taxon>
    </lineage>
</organism>
<keyword evidence="2" id="KW-1185">Reference proteome</keyword>
<accession>A0ABN8RE24</accession>
<proteinExistence type="predicted"/>
<comment type="caution">
    <text evidence="1">The sequence shown here is derived from an EMBL/GenBank/DDBJ whole genome shotgun (WGS) entry which is preliminary data.</text>
</comment>
<evidence type="ECO:0000313" key="1">
    <source>
        <dbReference type="EMBL" id="CAH3176894.1"/>
    </source>
</evidence>